<dbReference type="RefSeq" id="WP_057745243.1">
    <property type="nucleotide sequence ID" value="NZ_LJYG01000044.1"/>
</dbReference>
<dbReference type="STRING" id="989370.AOQ71_10045"/>
<feature type="compositionally biased region" description="Basic residues" evidence="7">
    <location>
        <begin position="10"/>
        <end position="20"/>
    </location>
</feature>
<evidence type="ECO:0000256" key="5">
    <source>
        <dbReference type="ARBA" id="ARBA00023326"/>
    </source>
</evidence>
<keyword evidence="4" id="KW-0326">Glycosidase</keyword>
<gene>
    <name evidence="8" type="ORF">AOQ71_10045</name>
</gene>
<dbReference type="Gene3D" id="2.130.10.10">
    <property type="entry name" value="YVTN repeat-like/Quinoprotein amine dehydrogenase"/>
    <property type="match status" value="3"/>
</dbReference>
<evidence type="ECO:0000256" key="6">
    <source>
        <dbReference type="ARBA" id="ARBA00037986"/>
    </source>
</evidence>
<keyword evidence="5" id="KW-0624">Polysaccharide degradation</keyword>
<keyword evidence="1" id="KW-0732">Signal</keyword>
<dbReference type="InterPro" id="IPR052025">
    <property type="entry name" value="Xyloglucanase_GH74"/>
</dbReference>
<comment type="caution">
    <text evidence="8">The sequence shown here is derived from an EMBL/GenBank/DDBJ whole genome shotgun (WGS) entry which is preliminary data.</text>
</comment>
<evidence type="ECO:0000256" key="1">
    <source>
        <dbReference type="ARBA" id="ARBA00022729"/>
    </source>
</evidence>
<evidence type="ECO:0000256" key="4">
    <source>
        <dbReference type="ARBA" id="ARBA00023295"/>
    </source>
</evidence>
<dbReference type="SUPFAM" id="SSF110296">
    <property type="entry name" value="Oligoxyloglucan reducing end-specific cellobiohydrolase"/>
    <property type="match status" value="3"/>
</dbReference>
<dbReference type="GO" id="GO:0000272">
    <property type="term" value="P:polysaccharide catabolic process"/>
    <property type="evidence" value="ECO:0007669"/>
    <property type="project" value="UniProtKB-KW"/>
</dbReference>
<dbReference type="CDD" id="cd15482">
    <property type="entry name" value="Sialidase_non-viral"/>
    <property type="match status" value="1"/>
</dbReference>
<dbReference type="Proteomes" id="UP000051936">
    <property type="component" value="Unassembled WGS sequence"/>
</dbReference>
<dbReference type="OrthoDB" id="9764804at2"/>
<dbReference type="AlphaFoldDB" id="A0A0R3DZE9"/>
<evidence type="ECO:0000313" key="9">
    <source>
        <dbReference type="Proteomes" id="UP000051936"/>
    </source>
</evidence>
<feature type="region of interest" description="Disordered" evidence="7">
    <location>
        <begin position="64"/>
        <end position="92"/>
    </location>
</feature>
<keyword evidence="3" id="KW-0119">Carbohydrate metabolism</keyword>
<evidence type="ECO:0000256" key="7">
    <source>
        <dbReference type="SAM" id="MobiDB-lite"/>
    </source>
</evidence>
<evidence type="ECO:0000313" key="8">
    <source>
        <dbReference type="EMBL" id="KRQ15331.1"/>
    </source>
</evidence>
<evidence type="ECO:0008006" key="10">
    <source>
        <dbReference type="Google" id="ProtNLM"/>
    </source>
</evidence>
<dbReference type="PANTHER" id="PTHR43739:SF2">
    <property type="entry name" value="OLIGOXYLOGLUCAN-REDUCING END-SPECIFIC XYLOGLUCANASE-RELATED"/>
    <property type="match status" value="1"/>
</dbReference>
<reference evidence="8 9" key="1">
    <citation type="submission" date="2015-09" db="EMBL/GenBank/DDBJ databases">
        <title>Draft Genome Sequence of Bradyrhizobium manausense Strain BR 3351T, a Novel Symbiotic Nitrogen-Fixing Alphaproteobacterium Isolated from Brazilian Amazon Rain Forest.</title>
        <authorList>
            <person name="De Araujo J.L."/>
            <person name="Zilli J.E."/>
        </authorList>
    </citation>
    <scope>NUCLEOTIDE SEQUENCE [LARGE SCALE GENOMIC DNA]</scope>
    <source>
        <strain evidence="8 9">BR3351</strain>
    </source>
</reference>
<dbReference type="GO" id="GO:0016798">
    <property type="term" value="F:hydrolase activity, acting on glycosyl bonds"/>
    <property type="evidence" value="ECO:0007669"/>
    <property type="project" value="UniProtKB-KW"/>
</dbReference>
<evidence type="ECO:0000256" key="3">
    <source>
        <dbReference type="ARBA" id="ARBA00023277"/>
    </source>
</evidence>
<organism evidence="8 9">
    <name type="scientific">Bradyrhizobium manausense</name>
    <dbReference type="NCBI Taxonomy" id="989370"/>
    <lineage>
        <taxon>Bacteria</taxon>
        <taxon>Pseudomonadati</taxon>
        <taxon>Pseudomonadota</taxon>
        <taxon>Alphaproteobacteria</taxon>
        <taxon>Hyphomicrobiales</taxon>
        <taxon>Nitrobacteraceae</taxon>
        <taxon>Bradyrhizobium</taxon>
    </lineage>
</organism>
<comment type="similarity">
    <text evidence="6">Belongs to the glycosyl hydrolase 74 family.</text>
</comment>
<dbReference type="EMBL" id="LJYG01000044">
    <property type="protein sequence ID" value="KRQ15331.1"/>
    <property type="molecule type" value="Genomic_DNA"/>
</dbReference>
<dbReference type="PANTHER" id="PTHR43739">
    <property type="entry name" value="XYLOGLUCANASE (EUROFUNG)"/>
    <property type="match status" value="1"/>
</dbReference>
<evidence type="ECO:0000256" key="2">
    <source>
        <dbReference type="ARBA" id="ARBA00022801"/>
    </source>
</evidence>
<name>A0A0R3DZE9_9BRAD</name>
<keyword evidence="2" id="KW-0378">Hydrolase</keyword>
<accession>A0A0R3DZE9</accession>
<protein>
    <recommendedName>
        <fullName evidence="10">Sortilin N-terminal domain-containing protein</fullName>
    </recommendedName>
</protein>
<keyword evidence="9" id="KW-1185">Reference proteome</keyword>
<sequence>MRGKVDVRLERRKSKTKPYKRPYGGKVLQRLFGYLDHRSAAMSAEAMATLGVPQSVQRALGFVDKPQQSKRALGAKPRKKKPRTPAPGGAKRYAAAIAKTAASLAPQHAAAAAPGAPAGWQPLGPTAIPNGQTYGKNKIGVIGRVSSIAVDPSGPSHLLLGAAGGGIWESTDTGATWAARTDQMPSNAIGAIAFDPTDPRKVYAGSGEGNFYFNLGVGVYGSTDGGTSWTVVASGPFVGCGFFDLVVDPKNPNILYAATIDSSGKSGGFYRSANGGSSWSLKRSGICWSISVHPSGGTVELLATFADGLFVSSDTGNSFQPVVLPAKPSGTWTRLSVARVTSAPDIAYLFGAIKTAPYLWRRAASKWTRITSLPAVDPKNPWTGQAQYDWYVAAAPDNPAQIYLGAIDLYRGSLRGSTWGFTDISTQGAHSIHPDQHCLAFSPDDPNVIYAGSDGGLFRSPDRGATWAPLNNGLAITEIEYIAADPNTSQWFMAGTQDNGTVRFTGSPVWDQIAEGDGGECGVNQEDPNEVYHSFYCDQQTGVLGFESSTDKGVTWSYQDLACQSAIFYPPIEVSGSTVAVGAMAAFLSRDKAAHWDQVPLGFPSDDWATALHLINPDTLFVGTYYGRCARLDWIATGWKVTVLSSPTPRYISSLKLDPANTKRIWVTIQQMQANAAMVYRSDDGGGSWSACRNGLPALSMNAVAIDPANANRTWVAADRGVYETRDSGASWRSISGGLPNALAADLLYHAKDRKLICGTRNRGTWILNL</sequence>
<proteinExistence type="inferred from homology"/>
<feature type="region of interest" description="Disordered" evidence="7">
    <location>
        <begin position="1"/>
        <end position="22"/>
    </location>
</feature>
<dbReference type="GO" id="GO:0010411">
    <property type="term" value="P:xyloglucan metabolic process"/>
    <property type="evidence" value="ECO:0007669"/>
    <property type="project" value="TreeGrafter"/>
</dbReference>
<dbReference type="InterPro" id="IPR015943">
    <property type="entry name" value="WD40/YVTN_repeat-like_dom_sf"/>
</dbReference>